<dbReference type="InterPro" id="IPR005593">
    <property type="entry name" value="Xul5P/Fru6P_PKetolase"/>
</dbReference>
<name>A0ABZ2JZF2_9BACT</name>
<keyword evidence="8" id="KW-1185">Reference proteome</keyword>
<sequence length="781" mass="86502">MPISNAELAVIDAYWRAANYLTVGQIYLQDNPLLREPLRPEHVKPRLLGHWGTSPGLNLVYAHLNRIIRQRDRNLIFLAGPGHGGPAVVANVYLEGTYSEVYPGITQDAAGMRALFRQFSTPGGVPSHVGPQTPGSIHEGGELGYVLTHAFGAVFDQPGLVAVAVVGDGEAETGPLEGSWKGISFLNPQRDGAVLPVLHLNGYKIAGPTVLGRMSDESIARLLEGHGYEPRFVVGSDPAKVHAALARALDESFDAIERIQRRAHVDEKPRWPVIVLRTPKGWTGPHEVDGVPIEGTFRAHQVPLSGVRTNPEHLAMLEHWMKSYRPEELFDDKGRLVAQLSALAPKGHLRMGANPHANGGYPAVPLEMPDFTSYALTATPPGTEVLESTRQLGQMLRDIYAKNPTSFRLFCPDETNSNRLGAVFEGGGARCLVERTTAEDDHVSPNGRVMEVLSEHNCEGWLEGYVLTGRHGLFATYEAFALIVASMTTQHAKWLEASADLAWRKPVPSLNILLTSTCWRNDHNGFSHQGPGFMDTIVSKKGTVARVYLPPDANCLLSVADHCFRSQNYVNLVIIDKQPQLQWLDMTSAREHCARGASVWAWAGNTGDSGPDIVLACAGDIPTLETMAAAWWLRKNVPELRVRVVNVVDLMSLASPDEHPHGASNERFVELFTEDTDVVFAFHGYPGAVHQLLHGRPNAQRFHVRGYREEGTTTTPFDMVVLNRMSRFHLVLEALRRTRRRPPHADRLENACHAQLETHRAYVREHFEDMPEIRDWTWTAS</sequence>
<accession>A0ABZ2JZF2</accession>
<proteinExistence type="inferred from homology"/>
<dbReference type="PANTHER" id="PTHR31273">
    <property type="entry name" value="PHOSPHOKETOLASE-RELATED"/>
    <property type="match status" value="1"/>
</dbReference>
<dbReference type="Gene3D" id="3.40.50.970">
    <property type="match status" value="2"/>
</dbReference>
<organism evidence="7 8">
    <name type="scientific">Pendulispora brunnea</name>
    <dbReference type="NCBI Taxonomy" id="2905690"/>
    <lineage>
        <taxon>Bacteria</taxon>
        <taxon>Pseudomonadati</taxon>
        <taxon>Myxococcota</taxon>
        <taxon>Myxococcia</taxon>
        <taxon>Myxococcales</taxon>
        <taxon>Sorangiineae</taxon>
        <taxon>Pendulisporaceae</taxon>
        <taxon>Pendulispora</taxon>
    </lineage>
</organism>
<keyword evidence="3" id="KW-0786">Thiamine pyrophosphate</keyword>
<evidence type="ECO:0000256" key="4">
    <source>
        <dbReference type="ARBA" id="ARBA00023239"/>
    </source>
</evidence>
<dbReference type="EMBL" id="CP089982">
    <property type="protein sequence ID" value="WXA91722.1"/>
    <property type="molecule type" value="Genomic_DNA"/>
</dbReference>
<dbReference type="RefSeq" id="WP_394842345.1">
    <property type="nucleotide sequence ID" value="NZ_CP089982.1"/>
</dbReference>
<evidence type="ECO:0000313" key="7">
    <source>
        <dbReference type="EMBL" id="WXA91722.1"/>
    </source>
</evidence>
<feature type="domain" description="Xylulose 5-phosphate/Fructose 6-phosphate phosphoketolase N-terminal" evidence="6">
    <location>
        <begin position="3"/>
        <end position="361"/>
    </location>
</feature>
<comment type="cofactor">
    <cofactor evidence="1">
        <name>thiamine diphosphate</name>
        <dbReference type="ChEBI" id="CHEBI:58937"/>
    </cofactor>
</comment>
<dbReference type="InterPro" id="IPR019790">
    <property type="entry name" value="Xul5P/Fru6P_PKetolase_CS"/>
</dbReference>
<evidence type="ECO:0000259" key="5">
    <source>
        <dbReference type="Pfam" id="PF09363"/>
    </source>
</evidence>
<feature type="domain" description="Xylulose 5-phosphate/Fructose 6-phosphate phosphoketolase C-terminal" evidence="5">
    <location>
        <begin position="577"/>
        <end position="778"/>
    </location>
</feature>
<dbReference type="PROSITE" id="PS60002">
    <property type="entry name" value="PHOSPHOKETOLASE_1"/>
    <property type="match status" value="1"/>
</dbReference>
<dbReference type="Pfam" id="PF03894">
    <property type="entry name" value="XFP"/>
    <property type="match status" value="1"/>
</dbReference>
<dbReference type="PROSITE" id="PS60003">
    <property type="entry name" value="PHOSPHOKETOLASE_2"/>
    <property type="match status" value="1"/>
</dbReference>
<dbReference type="Pfam" id="PF09363">
    <property type="entry name" value="XFP_C"/>
    <property type="match status" value="1"/>
</dbReference>
<dbReference type="InterPro" id="IPR018969">
    <property type="entry name" value="Xul5P/Fru6P_PKetolase_C"/>
</dbReference>
<evidence type="ECO:0000259" key="6">
    <source>
        <dbReference type="Pfam" id="PF09364"/>
    </source>
</evidence>
<dbReference type="PANTHER" id="PTHR31273:SF0">
    <property type="entry name" value="PHOSPHOKETOLASE-RELATED"/>
    <property type="match status" value="1"/>
</dbReference>
<evidence type="ECO:0000256" key="3">
    <source>
        <dbReference type="ARBA" id="ARBA00023052"/>
    </source>
</evidence>
<protein>
    <submittedName>
        <fullName evidence="7">Phosphoketolase family protein</fullName>
    </submittedName>
</protein>
<dbReference type="InterPro" id="IPR019789">
    <property type="entry name" value="Xul5P/Fru6P_PKetolase_ThDP_BS"/>
</dbReference>
<gene>
    <name evidence="7" type="ORF">LZC95_35385</name>
</gene>
<dbReference type="NCBIfam" id="NF003619">
    <property type="entry name" value="PRK05261.1-4"/>
    <property type="match status" value="1"/>
</dbReference>
<evidence type="ECO:0000256" key="1">
    <source>
        <dbReference type="ARBA" id="ARBA00001964"/>
    </source>
</evidence>
<reference evidence="7 8" key="1">
    <citation type="submission" date="2021-12" db="EMBL/GenBank/DDBJ databases">
        <title>Discovery of the Pendulisporaceae a myxobacterial family with distinct sporulation behavior and unique specialized metabolism.</title>
        <authorList>
            <person name="Garcia R."/>
            <person name="Popoff A."/>
            <person name="Bader C.D."/>
            <person name="Loehr J."/>
            <person name="Walesch S."/>
            <person name="Walt C."/>
            <person name="Boldt J."/>
            <person name="Bunk B."/>
            <person name="Haeckl F.J.F.P.J."/>
            <person name="Gunesch A.P."/>
            <person name="Birkelbach J."/>
            <person name="Nuebel U."/>
            <person name="Pietschmann T."/>
            <person name="Bach T."/>
            <person name="Mueller R."/>
        </authorList>
    </citation>
    <scope>NUCLEOTIDE SEQUENCE [LARGE SCALE GENOMIC DNA]</scope>
    <source>
        <strain evidence="7 8">MSr12523</strain>
    </source>
</reference>
<dbReference type="InterPro" id="IPR029061">
    <property type="entry name" value="THDP-binding"/>
</dbReference>
<comment type="similarity">
    <text evidence="2">Belongs to the XFP family.</text>
</comment>
<dbReference type="Gene3D" id="3.40.50.920">
    <property type="match status" value="1"/>
</dbReference>
<evidence type="ECO:0000313" key="8">
    <source>
        <dbReference type="Proteomes" id="UP001379533"/>
    </source>
</evidence>
<keyword evidence="4" id="KW-0456">Lyase</keyword>
<dbReference type="Pfam" id="PF09364">
    <property type="entry name" value="XFP_N"/>
    <property type="match status" value="1"/>
</dbReference>
<dbReference type="Proteomes" id="UP001379533">
    <property type="component" value="Chromosome"/>
</dbReference>
<evidence type="ECO:0000256" key="2">
    <source>
        <dbReference type="ARBA" id="ARBA00005623"/>
    </source>
</evidence>
<dbReference type="InterPro" id="IPR018970">
    <property type="entry name" value="Xul5P/Fru6P_PKetolase_N"/>
</dbReference>
<dbReference type="SUPFAM" id="SSF52518">
    <property type="entry name" value="Thiamin diphosphate-binding fold (THDP-binding)"/>
    <property type="match status" value="2"/>
</dbReference>
<dbReference type="PIRSF" id="PIRSF017245">
    <property type="entry name" value="Phosphoketolase"/>
    <property type="match status" value="1"/>
</dbReference>
<dbReference type="InterPro" id="IPR009014">
    <property type="entry name" value="Transketo_C/PFOR_II"/>
</dbReference>